<dbReference type="EMBL" id="BJMV01000004">
    <property type="protein sequence ID" value="GEB85275.1"/>
    <property type="molecule type" value="Genomic_DNA"/>
</dbReference>
<keyword evidence="3" id="KW-1185">Reference proteome</keyword>
<dbReference type="OrthoDB" id="6810016at2"/>
<dbReference type="InterPro" id="IPR006597">
    <property type="entry name" value="Sel1-like"/>
</dbReference>
<proteinExistence type="predicted"/>
<feature type="compositionally biased region" description="Pro residues" evidence="1">
    <location>
        <begin position="270"/>
        <end position="280"/>
    </location>
</feature>
<protein>
    <recommendedName>
        <fullName evidence="4">Sel1 repeat family protein</fullName>
    </recommendedName>
</protein>
<comment type="caution">
    <text evidence="2">The sequence shown here is derived from an EMBL/GenBank/DDBJ whole genome shotgun (WGS) entry which is preliminary data.</text>
</comment>
<feature type="region of interest" description="Disordered" evidence="1">
    <location>
        <begin position="268"/>
        <end position="287"/>
    </location>
</feature>
<dbReference type="InterPro" id="IPR011990">
    <property type="entry name" value="TPR-like_helical_dom_sf"/>
</dbReference>
<evidence type="ECO:0008006" key="4">
    <source>
        <dbReference type="Google" id="ProtNLM"/>
    </source>
</evidence>
<evidence type="ECO:0000313" key="2">
    <source>
        <dbReference type="EMBL" id="GEB85275.1"/>
    </source>
</evidence>
<dbReference type="RefSeq" id="WP_141375362.1">
    <property type="nucleotide sequence ID" value="NZ_BAPL01000023.1"/>
</dbReference>
<dbReference type="SMART" id="SM00671">
    <property type="entry name" value="SEL1"/>
    <property type="match status" value="4"/>
</dbReference>
<evidence type="ECO:0000313" key="3">
    <source>
        <dbReference type="Proteomes" id="UP000317730"/>
    </source>
</evidence>
<evidence type="ECO:0000256" key="1">
    <source>
        <dbReference type="SAM" id="MobiDB-lite"/>
    </source>
</evidence>
<dbReference type="InterPro" id="IPR050767">
    <property type="entry name" value="Sel1_AlgK"/>
</dbReference>
<sequence>MPRSFFSHLFARKRRKTTPPPLVLPETMLAIYERARRGHHLDQVLWGKALLKSTFLPPDHEQAIIWFTMASNAGYGPASNMLGRCHHFGWGVPKSFEQAAIHYARAAEQNDEWGRYNLGILTLRGLGMPQNLPRAFSLFARAAENGHAKSMNILARFYEEGWTVPPDPERARALYRASAEGGDYRGCHNHATVLTQQDAWQEALHWWTQAQPHATSDILLAMERSLSALIALPPRSTMPPEHAAHPSPEEQETARALLEKVRARIALVVPEPPASSPPDLSPAGKAD</sequence>
<accession>A0A4Y3TWZ9</accession>
<dbReference type="Proteomes" id="UP000317730">
    <property type="component" value="Unassembled WGS sequence"/>
</dbReference>
<dbReference type="PANTHER" id="PTHR11102">
    <property type="entry name" value="SEL-1-LIKE PROTEIN"/>
    <property type="match status" value="1"/>
</dbReference>
<reference evidence="2 3" key="1">
    <citation type="submission" date="2019-06" db="EMBL/GenBank/DDBJ databases">
        <title>Whole genome shotgun sequence of Acetobacter peroxydans NBRC 13755.</title>
        <authorList>
            <person name="Hosoyama A."/>
            <person name="Uohara A."/>
            <person name="Ohji S."/>
            <person name="Ichikawa N."/>
        </authorList>
    </citation>
    <scope>NUCLEOTIDE SEQUENCE [LARGE SCALE GENOMIC DNA]</scope>
    <source>
        <strain evidence="2 3">NBRC 13755</strain>
    </source>
</reference>
<dbReference type="PANTHER" id="PTHR11102:SF160">
    <property type="entry name" value="ERAD-ASSOCIATED E3 UBIQUITIN-PROTEIN LIGASE COMPONENT HRD3"/>
    <property type="match status" value="1"/>
</dbReference>
<gene>
    <name evidence="2" type="ORF">APE01nite_10720</name>
</gene>
<dbReference type="AlphaFoldDB" id="A0A4Y3TWZ9"/>
<dbReference type="SUPFAM" id="SSF81901">
    <property type="entry name" value="HCP-like"/>
    <property type="match status" value="1"/>
</dbReference>
<dbReference type="Pfam" id="PF08238">
    <property type="entry name" value="Sel1"/>
    <property type="match status" value="4"/>
</dbReference>
<dbReference type="Gene3D" id="1.25.40.10">
    <property type="entry name" value="Tetratricopeptide repeat domain"/>
    <property type="match status" value="1"/>
</dbReference>
<name>A0A4Y3TWZ9_9PROT</name>
<organism evidence="2 3">
    <name type="scientific">Acetobacter peroxydans</name>
    <dbReference type="NCBI Taxonomy" id="104098"/>
    <lineage>
        <taxon>Bacteria</taxon>
        <taxon>Pseudomonadati</taxon>
        <taxon>Pseudomonadota</taxon>
        <taxon>Alphaproteobacteria</taxon>
        <taxon>Acetobacterales</taxon>
        <taxon>Acetobacteraceae</taxon>
        <taxon>Acetobacter</taxon>
    </lineage>
</organism>
<feature type="region of interest" description="Disordered" evidence="1">
    <location>
        <begin position="234"/>
        <end position="253"/>
    </location>
</feature>